<dbReference type="GO" id="GO:0005737">
    <property type="term" value="C:cytoplasm"/>
    <property type="evidence" value="ECO:0007669"/>
    <property type="project" value="TreeGrafter"/>
</dbReference>
<reference evidence="15 17" key="2">
    <citation type="journal article" date="2018" name="Elife">
        <title>Functional genomics of lipid metabolism in the oleaginous yeast Rhodosporidium toruloides.</title>
        <authorList>
            <person name="Coradetti S.T."/>
            <person name="Pinel D."/>
            <person name="Geiselman G."/>
            <person name="Ito M."/>
            <person name="Mondo S."/>
            <person name="Reilly M.C."/>
            <person name="Cheng Y.F."/>
            <person name="Bauer S."/>
            <person name="Grigoriev I."/>
            <person name="Gladden J.M."/>
            <person name="Simmons B.A."/>
            <person name="Brem R."/>
            <person name="Arkin A.P."/>
            <person name="Skerker J.M."/>
        </authorList>
    </citation>
    <scope>NUCLEOTIDE SEQUENCE [LARGE SCALE GENOMIC DNA]</scope>
    <source>
        <strain evidence="15 17">NBRC 0880</strain>
    </source>
</reference>
<feature type="compositionally biased region" description="Basic and acidic residues" evidence="13">
    <location>
        <begin position="574"/>
        <end position="583"/>
    </location>
</feature>
<feature type="region of interest" description="Disordered" evidence="13">
    <location>
        <begin position="574"/>
        <end position="661"/>
    </location>
</feature>
<dbReference type="GO" id="GO:0003723">
    <property type="term" value="F:RNA binding"/>
    <property type="evidence" value="ECO:0007669"/>
    <property type="project" value="UniProtKB-KW"/>
</dbReference>
<gene>
    <name evidence="14" type="primary">FGENESH: predicted gene_15.50</name>
    <name evidence="15" type="ORF">AAT19DRAFT_11112</name>
    <name evidence="14" type="ORF">BN2166_0067690</name>
</gene>
<feature type="compositionally biased region" description="Gly residues" evidence="13">
    <location>
        <begin position="618"/>
        <end position="633"/>
    </location>
</feature>
<feature type="region of interest" description="Disordered" evidence="13">
    <location>
        <begin position="128"/>
        <end position="153"/>
    </location>
</feature>
<evidence type="ECO:0000313" key="14">
    <source>
        <dbReference type="EMBL" id="CTR10908.1"/>
    </source>
</evidence>
<dbReference type="Gene3D" id="3.40.50.150">
    <property type="entry name" value="Vaccinia Virus protein VP39"/>
    <property type="match status" value="1"/>
</dbReference>
<evidence type="ECO:0000256" key="3">
    <source>
        <dbReference type="ARBA" id="ARBA00021330"/>
    </source>
</evidence>
<feature type="region of interest" description="Disordered" evidence="13">
    <location>
        <begin position="1"/>
        <end position="71"/>
    </location>
</feature>
<evidence type="ECO:0000256" key="8">
    <source>
        <dbReference type="ARBA" id="ARBA00022842"/>
    </source>
</evidence>
<comment type="similarity">
    <text evidence="2">Belongs to the methyltransferase superfamily. HEN1 family.</text>
</comment>
<keyword evidence="10" id="KW-0943">RNA-mediated gene silencing</keyword>
<evidence type="ECO:0000313" key="17">
    <source>
        <dbReference type="Proteomes" id="UP000239560"/>
    </source>
</evidence>
<dbReference type="EC" id="2.1.1.386" evidence="11"/>
<sequence length="661" mass="72633">MAFERVEPVQQAEGSGTGGQSEARPPSRPHSHRSASPSPPRRSKRDGTDDEEDVDDTYGTGDGQEGEEAEKRPFFFPPLWLSRRTACVVELKKAGIRSVADVGCGAGTLLSILTLPAYHKDDFPSLYPPAPWESQPSSPAPFDSPAQPPQTKQEKLAVLRSIPRVPPNENELHLRRLIGIDIDRAECELAAKVVKAPTEPSGSSQRWEDLFVEIYEGGVEVHNDALLNVEAIVLTEVIEHLTPAALARLPNLLFSVYSPRLIVITTPNHAFNPYFVPSPPSPSRRRPRHPTTGNDDEESHLHPDPSGRTNRVFRDPTHLFEWTPEEFRAWCEDALAAHSSEDEYDLRFTGIGSLASYYSKTETGEVQFRPPSLDKHPALASYPTSLAPPETPREFFATQIAVFTKRFSGEPERSPRSARPVPLPFLTPSSASPATTSPSSATIPLSPAGSTRPLLGSRQSSALPIPHKLVYSTTHRAHPASSSPASSAELLSSLSRIFLHKRHGDTLSLSDLWRDSELRELCGGEVGRMVDALVEDDEEGEWEVSRLGEGETKGKDALGVRWRAYEERLGEVCAEEERERQELVDEQEQDEEGKQLELSEDEGRASEEPETQESGWAGRSGWGASQGNGGPEGGAVAQDWRSAQEAAQAQPKGSGWADDEW</sequence>
<protein>
    <recommendedName>
        <fullName evidence="3">Small RNA 2'-O-methyltransferase</fullName>
        <ecNumber evidence="11">2.1.1.386</ecNumber>
    </recommendedName>
</protein>
<dbReference type="SUPFAM" id="SSF53335">
    <property type="entry name" value="S-adenosyl-L-methionine-dependent methyltransferases"/>
    <property type="match status" value="1"/>
</dbReference>
<evidence type="ECO:0000256" key="7">
    <source>
        <dbReference type="ARBA" id="ARBA00022723"/>
    </source>
</evidence>
<evidence type="ECO:0000256" key="5">
    <source>
        <dbReference type="ARBA" id="ARBA00022679"/>
    </source>
</evidence>
<feature type="region of interest" description="Disordered" evidence="13">
    <location>
        <begin position="274"/>
        <end position="312"/>
    </location>
</feature>
<evidence type="ECO:0000256" key="13">
    <source>
        <dbReference type="SAM" id="MobiDB-lite"/>
    </source>
</evidence>
<dbReference type="InterPro" id="IPR026610">
    <property type="entry name" value="Hen1"/>
</dbReference>
<dbReference type="EMBL" id="LCTV02000015">
    <property type="protein sequence ID" value="PRQ70363.1"/>
    <property type="molecule type" value="Genomic_DNA"/>
</dbReference>
<feature type="region of interest" description="Disordered" evidence="13">
    <location>
        <begin position="407"/>
        <end position="459"/>
    </location>
</feature>
<dbReference type="Proteomes" id="UP000239560">
    <property type="component" value="Unassembled WGS sequence"/>
</dbReference>
<proteinExistence type="inferred from homology"/>
<dbReference type="GO" id="GO:0001510">
    <property type="term" value="P:RNA methylation"/>
    <property type="evidence" value="ECO:0007669"/>
    <property type="project" value="InterPro"/>
</dbReference>
<keyword evidence="6" id="KW-0949">S-adenosyl-L-methionine</keyword>
<dbReference type="Proteomes" id="UP000199069">
    <property type="component" value="Unassembled WGS sequence"/>
</dbReference>
<name>A0A0K3CPK1_RHOTO</name>
<keyword evidence="16" id="KW-1185">Reference proteome</keyword>
<dbReference type="PANTHER" id="PTHR21404:SF3">
    <property type="entry name" value="SMALL RNA 2'-O-METHYLTRANSFERASE"/>
    <property type="match status" value="1"/>
</dbReference>
<organism evidence="14 16">
    <name type="scientific">Rhodotorula toruloides</name>
    <name type="common">Yeast</name>
    <name type="synonym">Rhodosporidium toruloides</name>
    <dbReference type="NCBI Taxonomy" id="5286"/>
    <lineage>
        <taxon>Eukaryota</taxon>
        <taxon>Fungi</taxon>
        <taxon>Dikarya</taxon>
        <taxon>Basidiomycota</taxon>
        <taxon>Pucciniomycotina</taxon>
        <taxon>Microbotryomycetes</taxon>
        <taxon>Sporidiobolales</taxon>
        <taxon>Sporidiobolaceae</taxon>
        <taxon>Rhodotorula</taxon>
    </lineage>
</organism>
<comment type="catalytic activity">
    <reaction evidence="12">
        <text>small RNA 3'-end nucleotide + S-adenosyl-L-methionine = small RNA 3'-end 2'-O-methylnucleotide + S-adenosyl-L-homocysteine + H(+)</text>
        <dbReference type="Rhea" id="RHEA:37887"/>
        <dbReference type="Rhea" id="RHEA-COMP:10415"/>
        <dbReference type="Rhea" id="RHEA-COMP:10416"/>
        <dbReference type="ChEBI" id="CHEBI:15378"/>
        <dbReference type="ChEBI" id="CHEBI:57856"/>
        <dbReference type="ChEBI" id="CHEBI:59789"/>
        <dbReference type="ChEBI" id="CHEBI:74896"/>
        <dbReference type="ChEBI" id="CHEBI:74898"/>
        <dbReference type="EC" id="2.1.1.386"/>
    </reaction>
</comment>
<dbReference type="GO" id="GO:0030422">
    <property type="term" value="P:siRNA processing"/>
    <property type="evidence" value="ECO:0007669"/>
    <property type="project" value="TreeGrafter"/>
</dbReference>
<accession>A0A0K3CPK1</accession>
<reference evidence="14 16" key="1">
    <citation type="submission" date="2015-07" db="EMBL/GenBank/DDBJ databases">
        <authorList>
            <person name="Cajimat M.N.B."/>
            <person name="Milazzo M.L."/>
            <person name="Fulhorst C.F."/>
        </authorList>
    </citation>
    <scope>NUCLEOTIDE SEQUENCE [LARGE SCALE GENOMIC DNA]</scope>
    <source>
        <strain evidence="14">Single colony</strain>
    </source>
</reference>
<dbReference type="PANTHER" id="PTHR21404">
    <property type="entry name" value="HEN1"/>
    <property type="match status" value="1"/>
</dbReference>
<dbReference type="OMA" id="HAFNPYF"/>
<dbReference type="GO" id="GO:0090486">
    <property type="term" value="F:small RNA 2'-O-methyltransferase activity"/>
    <property type="evidence" value="ECO:0007669"/>
    <property type="project" value="UniProtKB-EC"/>
</dbReference>
<evidence type="ECO:0000256" key="1">
    <source>
        <dbReference type="ARBA" id="ARBA00001946"/>
    </source>
</evidence>
<dbReference type="AlphaFoldDB" id="A0A0K3CPK1"/>
<dbReference type="GO" id="GO:0046872">
    <property type="term" value="F:metal ion binding"/>
    <property type="evidence" value="ECO:0007669"/>
    <property type="project" value="UniProtKB-KW"/>
</dbReference>
<evidence type="ECO:0000256" key="6">
    <source>
        <dbReference type="ARBA" id="ARBA00022691"/>
    </source>
</evidence>
<dbReference type="EMBL" id="CWKI01000015">
    <property type="protein sequence ID" value="CTR10908.1"/>
    <property type="molecule type" value="Genomic_DNA"/>
</dbReference>
<keyword evidence="4 14" id="KW-0489">Methyltransferase</keyword>
<feature type="compositionally biased region" description="Basic and acidic residues" evidence="13">
    <location>
        <begin position="592"/>
        <end position="607"/>
    </location>
</feature>
<dbReference type="OrthoDB" id="2154311at2759"/>
<comment type="cofactor">
    <cofactor evidence="1">
        <name>Mg(2+)</name>
        <dbReference type="ChEBI" id="CHEBI:18420"/>
    </cofactor>
</comment>
<evidence type="ECO:0000256" key="9">
    <source>
        <dbReference type="ARBA" id="ARBA00022884"/>
    </source>
</evidence>
<evidence type="ECO:0000256" key="12">
    <source>
        <dbReference type="ARBA" id="ARBA00048418"/>
    </source>
</evidence>
<evidence type="ECO:0000256" key="2">
    <source>
        <dbReference type="ARBA" id="ARBA00009026"/>
    </source>
</evidence>
<keyword evidence="8" id="KW-0460">Magnesium</keyword>
<keyword evidence="7" id="KW-0479">Metal-binding</keyword>
<feature type="compositionally biased region" description="Low complexity" evidence="13">
    <location>
        <begin position="424"/>
        <end position="448"/>
    </location>
</feature>
<evidence type="ECO:0000313" key="16">
    <source>
        <dbReference type="Proteomes" id="UP000199069"/>
    </source>
</evidence>
<evidence type="ECO:0000313" key="15">
    <source>
        <dbReference type="EMBL" id="PRQ70363.1"/>
    </source>
</evidence>
<dbReference type="STRING" id="5286.A0A0K3CPK1"/>
<keyword evidence="9" id="KW-0694">RNA-binding</keyword>
<dbReference type="GO" id="GO:0005634">
    <property type="term" value="C:nucleus"/>
    <property type="evidence" value="ECO:0007669"/>
    <property type="project" value="TreeGrafter"/>
</dbReference>
<dbReference type="InterPro" id="IPR029063">
    <property type="entry name" value="SAM-dependent_MTases_sf"/>
</dbReference>
<evidence type="ECO:0000256" key="4">
    <source>
        <dbReference type="ARBA" id="ARBA00022603"/>
    </source>
</evidence>
<evidence type="ECO:0000256" key="10">
    <source>
        <dbReference type="ARBA" id="ARBA00023158"/>
    </source>
</evidence>
<evidence type="ECO:0000256" key="11">
    <source>
        <dbReference type="ARBA" id="ARBA00035025"/>
    </source>
</evidence>
<keyword evidence="5 14" id="KW-0808">Transferase</keyword>